<accession>A0ABT8CQS9</accession>
<dbReference type="Proteomes" id="UP001242368">
    <property type="component" value="Unassembled WGS sequence"/>
</dbReference>
<evidence type="ECO:0000313" key="1">
    <source>
        <dbReference type="EMBL" id="MDN3706864.1"/>
    </source>
</evidence>
<protein>
    <submittedName>
        <fullName evidence="1">DUF2867 domain-containing protein</fullName>
    </submittedName>
</protein>
<keyword evidence="2" id="KW-1185">Reference proteome</keyword>
<reference evidence="2" key="1">
    <citation type="journal article" date="2019" name="Int. J. Syst. Evol. Microbiol.">
        <title>The Global Catalogue of Microorganisms (GCM) 10K type strain sequencing project: providing services to taxonomists for standard genome sequencing and annotation.</title>
        <authorList>
            <consortium name="The Broad Institute Genomics Platform"/>
            <consortium name="The Broad Institute Genome Sequencing Center for Infectious Disease"/>
            <person name="Wu L."/>
            <person name="Ma J."/>
        </authorList>
    </citation>
    <scope>NUCLEOTIDE SEQUENCE [LARGE SCALE GENOMIC DNA]</scope>
    <source>
        <strain evidence="2">CECT 7184</strain>
    </source>
</reference>
<sequence>MKIIKSTFPADTILLSQKTVYDYSDSYEIAFLSPRKEIKSTSLATAFFSGDPNWIQYLFLLRNKIVALFGLKTGDSLANREKQLKNFKYHPGERLGIFKILYKNDQEIIIGEEDKHLDFKVSLHITPSLNQQQKFTLQITTIVKYHNTMGRIYFTCIAPFHKAIVKSILKSMVRQLEH</sequence>
<dbReference type="RefSeq" id="WP_290362915.1">
    <property type="nucleotide sequence ID" value="NZ_JAUFQU010000001.1"/>
</dbReference>
<name>A0ABT8CQS9_9FLAO</name>
<gene>
    <name evidence="1" type="ORF">QW060_06930</name>
</gene>
<organism evidence="1 2">
    <name type="scientific">Paenimyroides ceti</name>
    <dbReference type="NCBI Taxonomy" id="395087"/>
    <lineage>
        <taxon>Bacteria</taxon>
        <taxon>Pseudomonadati</taxon>
        <taxon>Bacteroidota</taxon>
        <taxon>Flavobacteriia</taxon>
        <taxon>Flavobacteriales</taxon>
        <taxon>Flavobacteriaceae</taxon>
        <taxon>Paenimyroides</taxon>
    </lineage>
</organism>
<dbReference type="InterPro" id="IPR021295">
    <property type="entry name" value="DUF2867"/>
</dbReference>
<proteinExistence type="predicted"/>
<evidence type="ECO:0000313" key="2">
    <source>
        <dbReference type="Proteomes" id="UP001242368"/>
    </source>
</evidence>
<comment type="caution">
    <text evidence="1">The sequence shown here is derived from an EMBL/GenBank/DDBJ whole genome shotgun (WGS) entry which is preliminary data.</text>
</comment>
<dbReference type="EMBL" id="JAUFQU010000001">
    <property type="protein sequence ID" value="MDN3706864.1"/>
    <property type="molecule type" value="Genomic_DNA"/>
</dbReference>
<dbReference type="Pfam" id="PF11066">
    <property type="entry name" value="DUF2867"/>
    <property type="match status" value="1"/>
</dbReference>